<protein>
    <submittedName>
        <fullName evidence="10">Transforming protein RhoA</fullName>
    </submittedName>
</protein>
<keyword evidence="3" id="KW-1003">Cell membrane</keyword>
<evidence type="ECO:0000256" key="5">
    <source>
        <dbReference type="ARBA" id="ARBA00022741"/>
    </source>
</evidence>
<dbReference type="Pfam" id="PF00071">
    <property type="entry name" value="Ras"/>
    <property type="match status" value="1"/>
</dbReference>
<keyword evidence="9" id="KW-0636">Prenylation</keyword>
<dbReference type="InterPro" id="IPR027417">
    <property type="entry name" value="P-loop_NTPase"/>
</dbReference>
<sequence>MAVAKTQKSGKVVVVGDGACGKTCLLEVFRRNQFPAAYIPTVVDNFAKDVTVVGGDMGSDVIVTLALWDTAGQEDYDTIRPLSYRETDLVLICYTIENKKKIPNISKKWLMEIKNYCPKAGYFLVGLKSDLRNLNDPTLDKSAFISTEEGQEIADSIKAVKFIECSARTGDNVNLVFTEAAKYINDHKQALNITGGCGCLCC</sequence>
<evidence type="ECO:0000256" key="8">
    <source>
        <dbReference type="ARBA" id="ARBA00023288"/>
    </source>
</evidence>
<dbReference type="AlphaFoldDB" id="A0A9P6L0A9"/>
<dbReference type="CDD" id="cd00157">
    <property type="entry name" value="Rho"/>
    <property type="match status" value="1"/>
</dbReference>
<dbReference type="InterPro" id="IPR005225">
    <property type="entry name" value="Small_GTP-bd"/>
</dbReference>
<dbReference type="FunFam" id="3.40.50.300:FF:000983">
    <property type="entry name" value="Rho family GTPase"/>
    <property type="match status" value="1"/>
</dbReference>
<organism evidence="10 11">
    <name type="scientific">Nosema granulosis</name>
    <dbReference type="NCBI Taxonomy" id="83296"/>
    <lineage>
        <taxon>Eukaryota</taxon>
        <taxon>Fungi</taxon>
        <taxon>Fungi incertae sedis</taxon>
        <taxon>Microsporidia</taxon>
        <taxon>Nosematidae</taxon>
        <taxon>Nosema</taxon>
    </lineage>
</organism>
<dbReference type="NCBIfam" id="TIGR00231">
    <property type="entry name" value="small_GTP"/>
    <property type="match status" value="1"/>
</dbReference>
<proteinExistence type="inferred from homology"/>
<dbReference type="GO" id="GO:0005525">
    <property type="term" value="F:GTP binding"/>
    <property type="evidence" value="ECO:0007669"/>
    <property type="project" value="UniProtKB-KW"/>
</dbReference>
<dbReference type="EMBL" id="SBJO01000008">
    <property type="protein sequence ID" value="KAF9764799.1"/>
    <property type="molecule type" value="Genomic_DNA"/>
</dbReference>
<comment type="caution">
    <text evidence="10">The sequence shown here is derived from an EMBL/GenBank/DDBJ whole genome shotgun (WGS) entry which is preliminary data.</text>
</comment>
<keyword evidence="7" id="KW-0472">Membrane</keyword>
<dbReference type="PROSITE" id="PS51420">
    <property type="entry name" value="RHO"/>
    <property type="match status" value="1"/>
</dbReference>
<keyword evidence="4" id="KW-0488">Methylation</keyword>
<dbReference type="SMART" id="SM00174">
    <property type="entry name" value="RHO"/>
    <property type="match status" value="1"/>
</dbReference>
<evidence type="ECO:0000313" key="10">
    <source>
        <dbReference type="EMBL" id="KAF9764799.1"/>
    </source>
</evidence>
<dbReference type="InterPro" id="IPR003578">
    <property type="entry name" value="Small_GTPase_Rho"/>
</dbReference>
<dbReference type="Proteomes" id="UP000740883">
    <property type="component" value="Unassembled WGS sequence"/>
</dbReference>
<keyword evidence="5" id="KW-0547">Nucleotide-binding</keyword>
<name>A0A9P6L0A9_9MICR</name>
<evidence type="ECO:0000256" key="6">
    <source>
        <dbReference type="ARBA" id="ARBA00023134"/>
    </source>
</evidence>
<comment type="subcellular location">
    <subcellularLocation>
        <location evidence="1">Cell membrane</location>
        <topology evidence="1">Lipid-anchor</topology>
        <orientation evidence="1">Cytoplasmic side</orientation>
    </subcellularLocation>
</comment>
<dbReference type="PROSITE" id="PS51421">
    <property type="entry name" value="RAS"/>
    <property type="match status" value="1"/>
</dbReference>
<evidence type="ECO:0000256" key="9">
    <source>
        <dbReference type="ARBA" id="ARBA00023289"/>
    </source>
</evidence>
<keyword evidence="8" id="KW-0449">Lipoprotein</keyword>
<accession>A0A9P6L0A9</accession>
<dbReference type="SUPFAM" id="SSF52540">
    <property type="entry name" value="P-loop containing nucleoside triphosphate hydrolases"/>
    <property type="match status" value="1"/>
</dbReference>
<evidence type="ECO:0000256" key="1">
    <source>
        <dbReference type="ARBA" id="ARBA00004342"/>
    </source>
</evidence>
<dbReference type="GO" id="GO:0007264">
    <property type="term" value="P:small GTPase-mediated signal transduction"/>
    <property type="evidence" value="ECO:0007669"/>
    <property type="project" value="InterPro"/>
</dbReference>
<dbReference type="GO" id="GO:0003924">
    <property type="term" value="F:GTPase activity"/>
    <property type="evidence" value="ECO:0007669"/>
    <property type="project" value="InterPro"/>
</dbReference>
<reference evidence="10 11" key="1">
    <citation type="journal article" date="2020" name="Genome Biol. Evol.">
        <title>Comparative genomics of strictly vertically transmitted, feminizing microsporidia endosymbionts of amphipod crustaceans.</title>
        <authorList>
            <person name="Cormier A."/>
            <person name="Chebbi M.A."/>
            <person name="Giraud I."/>
            <person name="Wattier R."/>
            <person name="Teixeira M."/>
            <person name="Gilbert C."/>
            <person name="Rigaud T."/>
            <person name="Cordaux R."/>
        </authorList>
    </citation>
    <scope>NUCLEOTIDE SEQUENCE [LARGE SCALE GENOMIC DNA]</scope>
    <source>
        <strain evidence="10 11">Ou3-Ou53</strain>
    </source>
</reference>
<dbReference type="InterPro" id="IPR001806">
    <property type="entry name" value="Small_GTPase"/>
</dbReference>
<evidence type="ECO:0000256" key="3">
    <source>
        <dbReference type="ARBA" id="ARBA00022475"/>
    </source>
</evidence>
<dbReference type="Gene3D" id="3.40.50.300">
    <property type="entry name" value="P-loop containing nucleotide triphosphate hydrolases"/>
    <property type="match status" value="1"/>
</dbReference>
<dbReference type="PANTHER" id="PTHR24072">
    <property type="entry name" value="RHO FAMILY GTPASE"/>
    <property type="match status" value="1"/>
</dbReference>
<gene>
    <name evidence="10" type="primary">RHOA_1</name>
    <name evidence="10" type="ORF">NGRA_0262</name>
</gene>
<dbReference type="PRINTS" id="PR00449">
    <property type="entry name" value="RASTRNSFRMNG"/>
</dbReference>
<dbReference type="OrthoDB" id="8830751at2759"/>
<comment type="similarity">
    <text evidence="2">Belongs to the small GTPase superfamily. Rho family.</text>
</comment>
<keyword evidence="6" id="KW-0342">GTP-binding</keyword>
<evidence type="ECO:0000313" key="11">
    <source>
        <dbReference type="Proteomes" id="UP000740883"/>
    </source>
</evidence>
<dbReference type="SMART" id="SM00175">
    <property type="entry name" value="RAB"/>
    <property type="match status" value="1"/>
</dbReference>
<keyword evidence="11" id="KW-1185">Reference proteome</keyword>
<evidence type="ECO:0000256" key="4">
    <source>
        <dbReference type="ARBA" id="ARBA00022481"/>
    </source>
</evidence>
<dbReference type="SMART" id="SM00173">
    <property type="entry name" value="RAS"/>
    <property type="match status" value="1"/>
</dbReference>
<evidence type="ECO:0000256" key="7">
    <source>
        <dbReference type="ARBA" id="ARBA00023136"/>
    </source>
</evidence>
<dbReference type="GO" id="GO:0005886">
    <property type="term" value="C:plasma membrane"/>
    <property type="evidence" value="ECO:0007669"/>
    <property type="project" value="UniProtKB-SubCell"/>
</dbReference>
<dbReference type="PROSITE" id="PS51419">
    <property type="entry name" value="RAB"/>
    <property type="match status" value="1"/>
</dbReference>
<evidence type="ECO:0000256" key="2">
    <source>
        <dbReference type="ARBA" id="ARBA00010142"/>
    </source>
</evidence>